<name>A0A067TIA0_GALM3</name>
<feature type="domain" description="Major facilitator superfamily (MFS) profile" evidence="8">
    <location>
        <begin position="1"/>
        <end position="379"/>
    </location>
</feature>
<dbReference type="Proteomes" id="UP000027222">
    <property type="component" value="Unassembled WGS sequence"/>
</dbReference>
<evidence type="ECO:0000256" key="2">
    <source>
        <dbReference type="ARBA" id="ARBA00022448"/>
    </source>
</evidence>
<feature type="transmembrane region" description="Helical" evidence="7">
    <location>
        <begin position="229"/>
        <end position="249"/>
    </location>
</feature>
<dbReference type="HOGENOM" id="CLU_001265_52_0_1"/>
<keyword evidence="3 7" id="KW-0812">Transmembrane</keyword>
<sequence length="384" mass="41366">MTNQITLTSNHIHSQPTSQPESPLRGFPLGTPPTLTLLSAWWAIGQLVASVIAWGFIGNFSCASSVPVGQCPKVDNMGWRYTFYTLGALTLLMFIFRFFVFDLQESPKYLIATGQNREAMAVMEHLARKNGKPISLTLDQLQAVQKSTDQPSRSMLQVVKNSFSHLSLSHVKPLFSGRRLALNSSVVFLLWGLIGLAYPLFSAFLPFYLRDRVSSSSSGVAVTYRNYTIVSVLGIPGSLIACVVVDWTRKSKGRSFGGRKLVMAVSTALTGIFLFLFTTSNTEAAVLGYSCATAVTSNAMYGVLYAYTPEVFPAPHRGTGDAIASSFNRITGILSPVIKIVTTPAVGAIGAKANGPVFVSASLFIVAAVLMLFLPIETAGKTAL</sequence>
<keyword evidence="10" id="KW-1185">Reference proteome</keyword>
<dbReference type="Pfam" id="PF00083">
    <property type="entry name" value="Sugar_tr"/>
    <property type="match status" value="1"/>
</dbReference>
<evidence type="ECO:0000256" key="1">
    <source>
        <dbReference type="ARBA" id="ARBA00004141"/>
    </source>
</evidence>
<evidence type="ECO:0000256" key="7">
    <source>
        <dbReference type="SAM" id="Phobius"/>
    </source>
</evidence>
<keyword evidence="2" id="KW-0813">Transport</keyword>
<dbReference type="SUPFAM" id="SSF103473">
    <property type="entry name" value="MFS general substrate transporter"/>
    <property type="match status" value="1"/>
</dbReference>
<dbReference type="PANTHER" id="PTHR23511">
    <property type="entry name" value="SYNAPTIC VESICLE GLYCOPROTEIN 2"/>
    <property type="match status" value="1"/>
</dbReference>
<dbReference type="EMBL" id="KL142374">
    <property type="protein sequence ID" value="KDR78708.1"/>
    <property type="molecule type" value="Genomic_DNA"/>
</dbReference>
<feature type="transmembrane region" description="Helical" evidence="7">
    <location>
        <begin position="357"/>
        <end position="376"/>
    </location>
</feature>
<feature type="compositionally biased region" description="Polar residues" evidence="6">
    <location>
        <begin position="1"/>
        <end position="21"/>
    </location>
</feature>
<dbReference type="OrthoDB" id="3936150at2759"/>
<evidence type="ECO:0000256" key="5">
    <source>
        <dbReference type="ARBA" id="ARBA00023136"/>
    </source>
</evidence>
<protein>
    <recommendedName>
        <fullName evidence="8">Major facilitator superfamily (MFS) profile domain-containing protein</fullName>
    </recommendedName>
</protein>
<feature type="region of interest" description="Disordered" evidence="6">
    <location>
        <begin position="1"/>
        <end position="25"/>
    </location>
</feature>
<comment type="subcellular location">
    <subcellularLocation>
        <location evidence="1">Membrane</location>
        <topology evidence="1">Multi-pass membrane protein</topology>
    </subcellularLocation>
</comment>
<feature type="transmembrane region" description="Helical" evidence="7">
    <location>
        <begin position="81"/>
        <end position="100"/>
    </location>
</feature>
<evidence type="ECO:0000256" key="4">
    <source>
        <dbReference type="ARBA" id="ARBA00022989"/>
    </source>
</evidence>
<feature type="transmembrane region" description="Helical" evidence="7">
    <location>
        <begin position="186"/>
        <end position="209"/>
    </location>
</feature>
<dbReference type="Gene3D" id="1.20.1250.20">
    <property type="entry name" value="MFS general substrate transporter like domains"/>
    <property type="match status" value="1"/>
</dbReference>
<proteinExistence type="predicted"/>
<feature type="transmembrane region" description="Helical" evidence="7">
    <location>
        <begin position="286"/>
        <end position="307"/>
    </location>
</feature>
<feature type="transmembrane region" description="Helical" evidence="7">
    <location>
        <begin position="35"/>
        <end position="57"/>
    </location>
</feature>
<dbReference type="GO" id="GO:0016020">
    <property type="term" value="C:membrane"/>
    <property type="evidence" value="ECO:0007669"/>
    <property type="project" value="UniProtKB-SubCell"/>
</dbReference>
<dbReference type="InterPro" id="IPR036259">
    <property type="entry name" value="MFS_trans_sf"/>
</dbReference>
<evidence type="ECO:0000256" key="6">
    <source>
        <dbReference type="SAM" id="MobiDB-lite"/>
    </source>
</evidence>
<keyword evidence="5 7" id="KW-0472">Membrane</keyword>
<feature type="transmembrane region" description="Helical" evidence="7">
    <location>
        <begin position="261"/>
        <end position="280"/>
    </location>
</feature>
<accession>A0A067TIA0</accession>
<organism evidence="9 10">
    <name type="scientific">Galerina marginata (strain CBS 339.88)</name>
    <dbReference type="NCBI Taxonomy" id="685588"/>
    <lineage>
        <taxon>Eukaryota</taxon>
        <taxon>Fungi</taxon>
        <taxon>Dikarya</taxon>
        <taxon>Basidiomycota</taxon>
        <taxon>Agaricomycotina</taxon>
        <taxon>Agaricomycetes</taxon>
        <taxon>Agaricomycetidae</taxon>
        <taxon>Agaricales</taxon>
        <taxon>Agaricineae</taxon>
        <taxon>Strophariaceae</taxon>
        <taxon>Galerina</taxon>
    </lineage>
</organism>
<dbReference type="InterPro" id="IPR005828">
    <property type="entry name" value="MFS_sugar_transport-like"/>
</dbReference>
<evidence type="ECO:0000259" key="8">
    <source>
        <dbReference type="PROSITE" id="PS50850"/>
    </source>
</evidence>
<keyword evidence="4 7" id="KW-1133">Transmembrane helix</keyword>
<dbReference type="PANTHER" id="PTHR23511:SF5">
    <property type="entry name" value="MAJOR FACILITATOR-TYPE TRANSPORTER HXNZ-RELATED"/>
    <property type="match status" value="1"/>
</dbReference>
<dbReference type="PROSITE" id="PS50850">
    <property type="entry name" value="MFS"/>
    <property type="match status" value="1"/>
</dbReference>
<evidence type="ECO:0000313" key="10">
    <source>
        <dbReference type="Proteomes" id="UP000027222"/>
    </source>
</evidence>
<reference evidence="10" key="1">
    <citation type="journal article" date="2014" name="Proc. Natl. Acad. Sci. U.S.A.">
        <title>Extensive sampling of basidiomycete genomes demonstrates inadequacy of the white-rot/brown-rot paradigm for wood decay fungi.</title>
        <authorList>
            <person name="Riley R."/>
            <person name="Salamov A.A."/>
            <person name="Brown D.W."/>
            <person name="Nagy L.G."/>
            <person name="Floudas D."/>
            <person name="Held B.W."/>
            <person name="Levasseur A."/>
            <person name="Lombard V."/>
            <person name="Morin E."/>
            <person name="Otillar R."/>
            <person name="Lindquist E.A."/>
            <person name="Sun H."/>
            <person name="LaButti K.M."/>
            <person name="Schmutz J."/>
            <person name="Jabbour D."/>
            <person name="Luo H."/>
            <person name="Baker S.E."/>
            <person name="Pisabarro A.G."/>
            <person name="Walton J.D."/>
            <person name="Blanchette R.A."/>
            <person name="Henrissat B."/>
            <person name="Martin F."/>
            <person name="Cullen D."/>
            <person name="Hibbett D.S."/>
            <person name="Grigoriev I.V."/>
        </authorList>
    </citation>
    <scope>NUCLEOTIDE SEQUENCE [LARGE SCALE GENOMIC DNA]</scope>
    <source>
        <strain evidence="10">CBS 339.88</strain>
    </source>
</reference>
<dbReference type="STRING" id="685588.A0A067TIA0"/>
<dbReference type="InterPro" id="IPR020846">
    <property type="entry name" value="MFS_dom"/>
</dbReference>
<dbReference type="GO" id="GO:0022857">
    <property type="term" value="F:transmembrane transporter activity"/>
    <property type="evidence" value="ECO:0007669"/>
    <property type="project" value="InterPro"/>
</dbReference>
<dbReference type="AlphaFoldDB" id="A0A067TIA0"/>
<evidence type="ECO:0000256" key="3">
    <source>
        <dbReference type="ARBA" id="ARBA00022692"/>
    </source>
</evidence>
<gene>
    <name evidence="9" type="ORF">GALMADRAFT_137724</name>
</gene>
<evidence type="ECO:0000313" key="9">
    <source>
        <dbReference type="EMBL" id="KDR78708.1"/>
    </source>
</evidence>